<evidence type="ECO:0000313" key="8">
    <source>
        <dbReference type="Proteomes" id="UP001375240"/>
    </source>
</evidence>
<dbReference type="FunFam" id="6.10.250.3410:FF:000001">
    <property type="entry name" value="Protein DBF4 homolog A"/>
    <property type="match status" value="1"/>
</dbReference>
<feature type="compositionally biased region" description="Basic and acidic residues" evidence="5">
    <location>
        <begin position="91"/>
        <end position="100"/>
    </location>
</feature>
<proteinExistence type="predicted"/>
<dbReference type="InterPro" id="IPR036420">
    <property type="entry name" value="BRCT_dom_sf"/>
</dbReference>
<dbReference type="EMBL" id="JAVHNQ010000004">
    <property type="protein sequence ID" value="KAK6349443.1"/>
    <property type="molecule type" value="Genomic_DNA"/>
</dbReference>
<evidence type="ECO:0000256" key="4">
    <source>
        <dbReference type="PROSITE-ProRule" id="PRU00600"/>
    </source>
</evidence>
<organism evidence="7 8">
    <name type="scientific">Orbilia brochopaga</name>
    <dbReference type="NCBI Taxonomy" id="3140254"/>
    <lineage>
        <taxon>Eukaryota</taxon>
        <taxon>Fungi</taxon>
        <taxon>Dikarya</taxon>
        <taxon>Ascomycota</taxon>
        <taxon>Pezizomycotina</taxon>
        <taxon>Orbiliomycetes</taxon>
        <taxon>Orbiliales</taxon>
        <taxon>Orbiliaceae</taxon>
        <taxon>Orbilia</taxon>
    </lineage>
</organism>
<evidence type="ECO:0000256" key="5">
    <source>
        <dbReference type="SAM" id="MobiDB-lite"/>
    </source>
</evidence>
<feature type="region of interest" description="Disordered" evidence="5">
    <location>
        <begin position="1"/>
        <end position="142"/>
    </location>
</feature>
<dbReference type="PANTHER" id="PTHR15375:SF26">
    <property type="entry name" value="PROTEIN CHIFFON"/>
    <property type="match status" value="1"/>
</dbReference>
<dbReference type="InterPro" id="IPR038545">
    <property type="entry name" value="Znf_DBF_sf"/>
</dbReference>
<keyword evidence="3" id="KW-0862">Zinc</keyword>
<dbReference type="Pfam" id="PF22437">
    <property type="entry name" value="DBF4_BRCT"/>
    <property type="match status" value="1"/>
</dbReference>
<gene>
    <name evidence="7" type="ORF">TWF696_005727</name>
</gene>
<dbReference type="Proteomes" id="UP001375240">
    <property type="component" value="Unassembled WGS sequence"/>
</dbReference>
<evidence type="ECO:0000313" key="7">
    <source>
        <dbReference type="EMBL" id="KAK6349443.1"/>
    </source>
</evidence>
<reference evidence="7 8" key="1">
    <citation type="submission" date="2019-10" db="EMBL/GenBank/DDBJ databases">
        <authorList>
            <person name="Palmer J.M."/>
        </authorList>
    </citation>
    <scope>NUCLEOTIDE SEQUENCE [LARGE SCALE GENOMIC DNA]</scope>
    <source>
        <strain evidence="7 8">TWF696</strain>
    </source>
</reference>
<dbReference type="Pfam" id="PF07535">
    <property type="entry name" value="zf-DBF"/>
    <property type="match status" value="1"/>
</dbReference>
<sequence>MLSIPVSPVPPPPMSRRVPLSNIQNQALSPYSLNTTIPAKRPAKPSRDVLGPPPAKKTHLDDGYHGLDQKENRLATPSKIRLVPKTPSRNDNVHQRRDAPPSRGGTRTKVLPVQSRRAGESQLKNKRRPLPPQKTSKEKQAVTIAESNEQIRAWQRHYLKVFPHLIFYLDDSVSEDTRAMLRIHLHDLNSTVVDHFSTDKVTHVITGRDDIPPEFPKDKTAAGAGTINPRLLGSGTSLKDACKDRSTGKLDVFEDHKDILVTARLHSMKIWTTEKLKRMINTLNEPIEDYAPAPPVKLLPSKLKKIEFPKLRKPTAEELKKEEEALDWLLRQETMCPPSISSSSKEMYMFKGPYIMVGDASGRYRPFIVREFATVKEPEDGDWPQFRSNREGRCPFILDADTKRSYQREEAGRAAEAKAKHKEAARAKAKPVMDPPPREQSLKAKLALLKDEPAAKPVLDRKPLRSLENKTDRDLATAAAATAIRKTEGRLDKLRETQRIRQDSLVITGYEPNASGLQPTGPTSAVVSQGISSNTAVAGPKAGTSRDVHRLNRRVFEKTTGGIRQTNATASLQVADEDVRVDVKVERKSLKRARSEMTAKETKKLPVPGYCENCRDKYDDFEEHILSKRHVKFASNDNNFTELDALLSTLKRPRKTSLSRTPSY</sequence>
<feature type="compositionally biased region" description="Basic and acidic residues" evidence="5">
    <location>
        <begin position="208"/>
        <end position="220"/>
    </location>
</feature>
<dbReference type="PROSITE" id="PS51265">
    <property type="entry name" value="ZF_DBF4"/>
    <property type="match status" value="1"/>
</dbReference>
<dbReference type="GO" id="GO:0031431">
    <property type="term" value="C:Dbf4-dependent protein kinase complex"/>
    <property type="evidence" value="ECO:0007669"/>
    <property type="project" value="TreeGrafter"/>
</dbReference>
<dbReference type="InterPro" id="IPR051590">
    <property type="entry name" value="Replication_Regulatory_Kinase"/>
</dbReference>
<protein>
    <recommendedName>
        <fullName evidence="6">DBF4-type domain-containing protein</fullName>
    </recommendedName>
</protein>
<dbReference type="GO" id="GO:0003676">
    <property type="term" value="F:nucleic acid binding"/>
    <property type="evidence" value="ECO:0007669"/>
    <property type="project" value="InterPro"/>
</dbReference>
<accession>A0AAV9UXF4</accession>
<name>A0AAV9UXF4_9PEZI</name>
<feature type="compositionally biased region" description="Polar residues" evidence="5">
    <location>
        <begin position="22"/>
        <end position="37"/>
    </location>
</feature>
<dbReference type="PANTHER" id="PTHR15375">
    <property type="entry name" value="ACTIVATOR OF S-PHASE KINASE-RELATED"/>
    <property type="match status" value="1"/>
</dbReference>
<dbReference type="GO" id="GO:0008270">
    <property type="term" value="F:zinc ion binding"/>
    <property type="evidence" value="ECO:0007669"/>
    <property type="project" value="UniProtKB-KW"/>
</dbReference>
<evidence type="ECO:0000256" key="3">
    <source>
        <dbReference type="ARBA" id="ARBA00022833"/>
    </source>
</evidence>
<keyword evidence="1" id="KW-0479">Metal-binding</keyword>
<dbReference type="GO" id="GO:0043539">
    <property type="term" value="F:protein serine/threonine kinase activator activity"/>
    <property type="evidence" value="ECO:0007669"/>
    <property type="project" value="TreeGrafter"/>
</dbReference>
<dbReference type="GO" id="GO:1901987">
    <property type="term" value="P:regulation of cell cycle phase transition"/>
    <property type="evidence" value="ECO:0007669"/>
    <property type="project" value="TreeGrafter"/>
</dbReference>
<dbReference type="Gene3D" id="3.40.50.10190">
    <property type="entry name" value="BRCT domain"/>
    <property type="match status" value="1"/>
</dbReference>
<dbReference type="GO" id="GO:0010571">
    <property type="term" value="P:positive regulation of nuclear cell cycle DNA replication"/>
    <property type="evidence" value="ECO:0007669"/>
    <property type="project" value="TreeGrafter"/>
</dbReference>
<feature type="compositionally biased region" description="Basic and acidic residues" evidence="5">
    <location>
        <begin position="58"/>
        <end position="73"/>
    </location>
</feature>
<keyword evidence="2 4" id="KW-0863">Zinc-finger</keyword>
<evidence type="ECO:0000256" key="1">
    <source>
        <dbReference type="ARBA" id="ARBA00022723"/>
    </source>
</evidence>
<feature type="domain" description="DBF4-type" evidence="6">
    <location>
        <begin position="604"/>
        <end position="653"/>
    </location>
</feature>
<comment type="caution">
    <text evidence="7">The sequence shown here is derived from an EMBL/GenBank/DDBJ whole genome shotgun (WGS) entry which is preliminary data.</text>
</comment>
<dbReference type="SMART" id="SM00586">
    <property type="entry name" value="ZnF_DBF"/>
    <property type="match status" value="1"/>
</dbReference>
<dbReference type="Gene3D" id="6.10.250.3410">
    <property type="entry name" value="DBF zinc finger"/>
    <property type="match status" value="1"/>
</dbReference>
<keyword evidence="8" id="KW-1185">Reference proteome</keyword>
<evidence type="ECO:0000259" key="6">
    <source>
        <dbReference type="PROSITE" id="PS51265"/>
    </source>
</evidence>
<feature type="region of interest" description="Disordered" evidence="5">
    <location>
        <begin position="208"/>
        <end position="228"/>
    </location>
</feature>
<dbReference type="InterPro" id="IPR055116">
    <property type="entry name" value="DBF4_BRCT"/>
</dbReference>
<dbReference type="Pfam" id="PF08630">
    <property type="entry name" value="Dfp1_Him1_M"/>
    <property type="match status" value="1"/>
</dbReference>
<dbReference type="AlphaFoldDB" id="A0AAV9UXF4"/>
<evidence type="ECO:0000256" key="2">
    <source>
        <dbReference type="ARBA" id="ARBA00022771"/>
    </source>
</evidence>
<dbReference type="InterPro" id="IPR013939">
    <property type="entry name" value="Regulatory_Dfp1/Him1"/>
</dbReference>
<dbReference type="InterPro" id="IPR006572">
    <property type="entry name" value="Znf_DBF"/>
</dbReference>